<accession>A0A7S3YGE4</accession>
<keyword evidence="6" id="KW-0812">Transmembrane</keyword>
<evidence type="ECO:0000313" key="7">
    <source>
        <dbReference type="EMBL" id="CAE0650903.1"/>
    </source>
</evidence>
<feature type="transmembrane region" description="Helical" evidence="6">
    <location>
        <begin position="173"/>
        <end position="195"/>
    </location>
</feature>
<evidence type="ECO:0000256" key="1">
    <source>
        <dbReference type="ARBA" id="ARBA00022593"/>
    </source>
</evidence>
<dbReference type="InterPro" id="IPR008733">
    <property type="entry name" value="PEX11"/>
</dbReference>
<dbReference type="PANTHER" id="PTHR12652:SF50">
    <property type="entry name" value="PEROXIN 11"/>
    <property type="match status" value="1"/>
</dbReference>
<dbReference type="AlphaFoldDB" id="A0A7S3YGE4"/>
<evidence type="ECO:0000256" key="2">
    <source>
        <dbReference type="ARBA" id="ARBA00023136"/>
    </source>
</evidence>
<evidence type="ECO:0000256" key="5">
    <source>
        <dbReference type="SAM" id="MobiDB-lite"/>
    </source>
</evidence>
<evidence type="ECO:0000256" key="4">
    <source>
        <dbReference type="ARBA" id="ARBA00046271"/>
    </source>
</evidence>
<protein>
    <submittedName>
        <fullName evidence="7">Uncharacterized protein</fullName>
    </submittedName>
</protein>
<dbReference type="PANTHER" id="PTHR12652">
    <property type="entry name" value="PEROXISOMAL BIOGENESIS FACTOR 11"/>
    <property type="match status" value="1"/>
</dbReference>
<gene>
    <name evidence="7" type="ORF">LGLO00237_LOCUS4585</name>
</gene>
<proteinExistence type="predicted"/>
<keyword evidence="1" id="KW-0962">Peroxisome biogenesis</keyword>
<evidence type="ECO:0000256" key="3">
    <source>
        <dbReference type="ARBA" id="ARBA00023140"/>
    </source>
</evidence>
<dbReference type="EMBL" id="HBIV01006300">
    <property type="protein sequence ID" value="CAE0650903.1"/>
    <property type="molecule type" value="Transcribed_RNA"/>
</dbReference>
<dbReference type="GO" id="GO:0005778">
    <property type="term" value="C:peroxisomal membrane"/>
    <property type="evidence" value="ECO:0007669"/>
    <property type="project" value="UniProtKB-SubCell"/>
</dbReference>
<keyword evidence="2 6" id="KW-0472">Membrane</keyword>
<dbReference type="Pfam" id="PF05648">
    <property type="entry name" value="PEX11"/>
    <property type="match status" value="2"/>
</dbReference>
<evidence type="ECO:0000256" key="6">
    <source>
        <dbReference type="SAM" id="Phobius"/>
    </source>
</evidence>
<feature type="transmembrane region" description="Helical" evidence="6">
    <location>
        <begin position="134"/>
        <end position="153"/>
    </location>
</feature>
<reference evidence="7" key="1">
    <citation type="submission" date="2021-01" db="EMBL/GenBank/DDBJ databases">
        <authorList>
            <person name="Corre E."/>
            <person name="Pelletier E."/>
            <person name="Niang G."/>
            <person name="Scheremetjew M."/>
            <person name="Finn R."/>
            <person name="Kale V."/>
            <person name="Holt S."/>
            <person name="Cochrane G."/>
            <person name="Meng A."/>
            <person name="Brown T."/>
            <person name="Cohen L."/>
        </authorList>
    </citation>
    <scope>NUCLEOTIDE SEQUENCE</scope>
    <source>
        <strain evidence="7">CCCM811</strain>
    </source>
</reference>
<organism evidence="7">
    <name type="scientific">Lotharella globosa</name>
    <dbReference type="NCBI Taxonomy" id="91324"/>
    <lineage>
        <taxon>Eukaryota</taxon>
        <taxon>Sar</taxon>
        <taxon>Rhizaria</taxon>
        <taxon>Cercozoa</taxon>
        <taxon>Chlorarachniophyceae</taxon>
        <taxon>Lotharella</taxon>
    </lineage>
</organism>
<keyword evidence="3" id="KW-0576">Peroxisome</keyword>
<keyword evidence="6" id="KW-1133">Transmembrane helix</keyword>
<feature type="region of interest" description="Disordered" evidence="5">
    <location>
        <begin position="310"/>
        <end position="353"/>
    </location>
</feature>
<dbReference type="GO" id="GO:0016559">
    <property type="term" value="P:peroxisome fission"/>
    <property type="evidence" value="ECO:0007669"/>
    <property type="project" value="InterPro"/>
</dbReference>
<sequence length="353" mass="41304">MDRKVATLTGFLNATEGRDKMFKVTQYGLRTFCYNEQGRLIGKEQNELLVNFAGKCSLTRKFLKIGQWLAMMRITSKVIQVDIIERYYDMLHDENPLNYSLRLKEEKGSALSHYARNIYLHMKALFKFFIQPKVWLKMLVIGRLMGLAGYFAGDNIVWAIKTKLLYRGDKTLATFWLRRALYCHVASCVCALLLNTYQAIKNWNRLVHIRKRLREHNRILEEHIDEYDLDRDSEHSEKQAQMEHYLQMVKDKMANLRFTSFKLMLDVFSSSNMAFKFGIDRRVTASMSLTSALMATWQLWKRIEAGKYNPCKSSSGPKKSPRLPRGLEPPGWFKRRRAKSSTPSIHESSKKCE</sequence>
<name>A0A7S3YGE4_9EUKA</name>
<comment type="subcellular location">
    <subcellularLocation>
        <location evidence="4">Peroxisome membrane</location>
    </subcellularLocation>
</comment>